<evidence type="ECO:0000256" key="7">
    <source>
        <dbReference type="ARBA" id="ARBA00022833"/>
    </source>
</evidence>
<dbReference type="FunFam" id="3.30.160.60:FF:003017">
    <property type="entry name" value="Si:cabz01054396.2"/>
    <property type="match status" value="1"/>
</dbReference>
<dbReference type="InterPro" id="IPR036236">
    <property type="entry name" value="Znf_C2H2_sf"/>
</dbReference>
<dbReference type="FunFam" id="3.30.160.60:FF:000446">
    <property type="entry name" value="Zinc finger protein"/>
    <property type="match status" value="1"/>
</dbReference>
<accession>A0AAZ1Y1Q4</accession>
<dbReference type="GO" id="GO:0008270">
    <property type="term" value="F:zinc ion binding"/>
    <property type="evidence" value="ECO:0007669"/>
    <property type="project" value="UniProtKB-KW"/>
</dbReference>
<dbReference type="GO" id="GO:0000122">
    <property type="term" value="P:negative regulation of transcription by RNA polymerase II"/>
    <property type="evidence" value="ECO:0007669"/>
    <property type="project" value="UniProtKB-ARBA"/>
</dbReference>
<protein>
    <recommendedName>
        <fullName evidence="13">C2H2-type domain-containing protein</fullName>
    </recommendedName>
</protein>
<dbReference type="AlphaFoldDB" id="A0AAZ1Y1Q4"/>
<keyword evidence="8" id="KW-0805">Transcription regulation</keyword>
<dbReference type="Proteomes" id="UP000472276">
    <property type="component" value="Unassembled WGS sequence"/>
</dbReference>
<keyword evidence="6 12" id="KW-0863">Zinc-finger</keyword>
<dbReference type="SMART" id="SM00355">
    <property type="entry name" value="ZnF_C2H2"/>
    <property type="match status" value="9"/>
</dbReference>
<dbReference type="FunFam" id="3.30.160.60:FF:000096">
    <property type="entry name" value="Zinc finger and BTB domain-containing protein 18 isoform 1"/>
    <property type="match status" value="1"/>
</dbReference>
<keyword evidence="9" id="KW-0238">DNA-binding</keyword>
<evidence type="ECO:0000256" key="9">
    <source>
        <dbReference type="ARBA" id="ARBA00023125"/>
    </source>
</evidence>
<dbReference type="FunFam" id="3.30.160.60:FF:000496">
    <property type="entry name" value="Zinc finger with KRAB and SCAN domains 1"/>
    <property type="match status" value="1"/>
</dbReference>
<comment type="function">
    <text evidence="1">May be involved in transcriptional regulation.</text>
</comment>
<feature type="domain" description="C2H2-type" evidence="13">
    <location>
        <begin position="17"/>
        <end position="44"/>
    </location>
</feature>
<dbReference type="Pfam" id="PF00096">
    <property type="entry name" value="zf-C2H2"/>
    <property type="match status" value="5"/>
</dbReference>
<keyword evidence="11" id="KW-0539">Nucleus</keyword>
<keyword evidence="10" id="KW-0804">Transcription</keyword>
<comment type="similarity">
    <text evidence="3">Belongs to the krueppel C2H2-type zinc-finger protein family.</text>
</comment>
<dbReference type="GO" id="GO:0042802">
    <property type="term" value="F:identical protein binding"/>
    <property type="evidence" value="ECO:0007669"/>
    <property type="project" value="UniProtKB-ARBA"/>
</dbReference>
<sequence length="511" mass="59015">MTSLKKDKMGKEMLKKHRCQQCQKAFHNLKQLRRHQRSHTEERLYSCDQCEKTYKTVQTLNVHKKTHSGEKPHMCEECGSEFISLGSLSTHIQRYHTGERPHHCQQCDKGFVNRSELKNHQVVHTGEKPYSCGECGKSFSWLSNLVRHQHIHTGVKPFSCEECGRSFTRLDSLKVHRNLHTKEMIFSCEQCGKAFSSSSNLKDHVVVHTGEKSHRCDQCGKTFTMLKSLRLHTRIHTGEKPYKCRHCDKTFISQTRRTVHERIHTGIRPYSCELCGKRFTYLLTYTQNKPPEKCSPAFDVKRPKRGEVDYCPSLPFGESKQSLEKMRVELLSDVKKRNNRETVMSKMNRTFALRRQEVIFDAPMICNLQERWPALFHPAEDDIVACRESLIKGLCVYLNENPDILVQEYTDMTEATALSAEKTTVGIYVSRDTPGNYSFDVGIIIEGVVVLKDLDNVAIAVAMLFELLYSVNMSYPSQLRYTFEVIQKVVMGLDATELSRKAQNFKTKLLM</sequence>
<feature type="domain" description="C2H2-type" evidence="13">
    <location>
        <begin position="186"/>
        <end position="213"/>
    </location>
</feature>
<feature type="domain" description="C2H2-type" evidence="13">
    <location>
        <begin position="45"/>
        <end position="72"/>
    </location>
</feature>
<evidence type="ECO:0000256" key="2">
    <source>
        <dbReference type="ARBA" id="ARBA00004123"/>
    </source>
</evidence>
<keyword evidence="4" id="KW-0479">Metal-binding</keyword>
<keyword evidence="5" id="KW-0677">Repeat</keyword>
<dbReference type="SUPFAM" id="SSF57667">
    <property type="entry name" value="beta-beta-alpha zinc fingers"/>
    <property type="match status" value="5"/>
</dbReference>
<feature type="domain" description="C2H2-type" evidence="13">
    <location>
        <begin position="102"/>
        <end position="129"/>
    </location>
</feature>
<dbReference type="FunFam" id="3.30.160.60:FF:001465">
    <property type="entry name" value="Zinc finger protein 560"/>
    <property type="match status" value="1"/>
</dbReference>
<dbReference type="InterPro" id="IPR050331">
    <property type="entry name" value="Zinc_finger"/>
</dbReference>
<dbReference type="Pfam" id="PF13912">
    <property type="entry name" value="zf-C2H2_6"/>
    <property type="match status" value="2"/>
</dbReference>
<feature type="domain" description="C2H2-type" evidence="13">
    <location>
        <begin position="214"/>
        <end position="241"/>
    </location>
</feature>
<dbReference type="GO" id="GO:0005634">
    <property type="term" value="C:nucleus"/>
    <property type="evidence" value="ECO:0007669"/>
    <property type="project" value="UniProtKB-SubCell"/>
</dbReference>
<feature type="domain" description="C2H2-type" evidence="13">
    <location>
        <begin position="130"/>
        <end position="157"/>
    </location>
</feature>
<keyword evidence="15" id="KW-1185">Reference proteome</keyword>
<dbReference type="PANTHER" id="PTHR16515:SF66">
    <property type="entry name" value="C2H2-TYPE DOMAIN-CONTAINING PROTEIN"/>
    <property type="match status" value="1"/>
</dbReference>
<evidence type="ECO:0000256" key="4">
    <source>
        <dbReference type="ARBA" id="ARBA00022723"/>
    </source>
</evidence>
<evidence type="ECO:0000256" key="5">
    <source>
        <dbReference type="ARBA" id="ARBA00022737"/>
    </source>
</evidence>
<comment type="subcellular location">
    <subcellularLocation>
        <location evidence="2">Nucleus</location>
    </subcellularLocation>
</comment>
<dbReference type="PROSITE" id="PS00028">
    <property type="entry name" value="ZINC_FINGER_C2H2_1"/>
    <property type="match status" value="9"/>
</dbReference>
<feature type="domain" description="C2H2-type" evidence="13">
    <location>
        <begin position="158"/>
        <end position="185"/>
    </location>
</feature>
<organism evidence="14 15">
    <name type="scientific">Oreochromis aureus</name>
    <name type="common">Israeli tilapia</name>
    <name type="synonym">Chromis aureus</name>
    <dbReference type="NCBI Taxonomy" id="47969"/>
    <lineage>
        <taxon>Eukaryota</taxon>
        <taxon>Metazoa</taxon>
        <taxon>Chordata</taxon>
        <taxon>Craniata</taxon>
        <taxon>Vertebrata</taxon>
        <taxon>Euteleostomi</taxon>
        <taxon>Actinopterygii</taxon>
        <taxon>Neopterygii</taxon>
        <taxon>Teleostei</taxon>
        <taxon>Neoteleostei</taxon>
        <taxon>Acanthomorphata</taxon>
        <taxon>Ovalentaria</taxon>
        <taxon>Cichlomorphae</taxon>
        <taxon>Cichliformes</taxon>
        <taxon>Cichlidae</taxon>
        <taxon>African cichlids</taxon>
        <taxon>Pseudocrenilabrinae</taxon>
        <taxon>Oreochromini</taxon>
        <taxon>Oreochromis</taxon>
    </lineage>
</organism>
<evidence type="ECO:0000259" key="13">
    <source>
        <dbReference type="PROSITE" id="PS50157"/>
    </source>
</evidence>
<dbReference type="PROSITE" id="PS50157">
    <property type="entry name" value="ZINC_FINGER_C2H2_2"/>
    <property type="match status" value="9"/>
</dbReference>
<reference evidence="15" key="1">
    <citation type="submission" date="2020-03" db="EMBL/GenBank/DDBJ databases">
        <title>Evolution of repeat sequences and sex chromosomes of tilapia species revealed by chromosome-level genomes.</title>
        <authorList>
            <person name="Xu L."/>
            <person name="Tao W."/>
            <person name="Wang D."/>
            <person name="Zhou Q."/>
        </authorList>
    </citation>
    <scope>NUCLEOTIDE SEQUENCE [LARGE SCALE GENOMIC DNA]</scope>
    <source>
        <strain evidence="15">Israel</strain>
    </source>
</reference>
<dbReference type="FunFam" id="3.30.160.60:FF:000770">
    <property type="entry name" value="zinc finger protein 16"/>
    <property type="match status" value="1"/>
</dbReference>
<evidence type="ECO:0000256" key="3">
    <source>
        <dbReference type="ARBA" id="ARBA00006991"/>
    </source>
</evidence>
<dbReference type="GO" id="GO:0003677">
    <property type="term" value="F:DNA binding"/>
    <property type="evidence" value="ECO:0007669"/>
    <property type="project" value="UniProtKB-KW"/>
</dbReference>
<feature type="domain" description="C2H2-type" evidence="13">
    <location>
        <begin position="73"/>
        <end position="101"/>
    </location>
</feature>
<dbReference type="PANTHER" id="PTHR16515">
    <property type="entry name" value="PR DOMAIN ZINC FINGER PROTEIN"/>
    <property type="match status" value="1"/>
</dbReference>
<keyword evidence="7" id="KW-0862">Zinc</keyword>
<dbReference type="FunFam" id="3.30.160.60:FF:000912">
    <property type="entry name" value="Zinc finger protein 660"/>
    <property type="match status" value="1"/>
</dbReference>
<dbReference type="FunFam" id="3.30.160.60:FF:000358">
    <property type="entry name" value="zinc finger protein 24"/>
    <property type="match status" value="1"/>
</dbReference>
<proteinExistence type="inferred from homology"/>
<evidence type="ECO:0000256" key="10">
    <source>
        <dbReference type="ARBA" id="ARBA00023163"/>
    </source>
</evidence>
<gene>
    <name evidence="14" type="primary">LOC120437719</name>
</gene>
<dbReference type="Ensembl" id="ENSOABT00000069899.1">
    <property type="protein sequence ID" value="ENSOABP00000073727.1"/>
    <property type="gene ID" value="ENSOABG00000028786.1"/>
</dbReference>
<reference evidence="14" key="3">
    <citation type="submission" date="2025-09" db="UniProtKB">
        <authorList>
            <consortium name="Ensembl"/>
        </authorList>
    </citation>
    <scope>IDENTIFICATION</scope>
</reference>
<dbReference type="InterPro" id="IPR013087">
    <property type="entry name" value="Znf_C2H2_type"/>
</dbReference>
<evidence type="ECO:0000256" key="1">
    <source>
        <dbReference type="ARBA" id="ARBA00003767"/>
    </source>
</evidence>
<name>A0AAZ1Y1Q4_OREAU</name>
<reference evidence="14" key="2">
    <citation type="submission" date="2025-08" db="UniProtKB">
        <authorList>
            <consortium name="Ensembl"/>
        </authorList>
    </citation>
    <scope>IDENTIFICATION</scope>
</reference>
<dbReference type="Gene3D" id="3.30.160.60">
    <property type="entry name" value="Classic Zinc Finger"/>
    <property type="match status" value="10"/>
</dbReference>
<evidence type="ECO:0000256" key="12">
    <source>
        <dbReference type="PROSITE-ProRule" id="PRU00042"/>
    </source>
</evidence>
<evidence type="ECO:0000313" key="15">
    <source>
        <dbReference type="Proteomes" id="UP000472276"/>
    </source>
</evidence>
<feature type="domain" description="C2H2-type" evidence="13">
    <location>
        <begin position="242"/>
        <end position="269"/>
    </location>
</feature>
<evidence type="ECO:0000313" key="14">
    <source>
        <dbReference type="Ensembl" id="ENSOABP00000073727.1"/>
    </source>
</evidence>
<evidence type="ECO:0000256" key="6">
    <source>
        <dbReference type="ARBA" id="ARBA00022771"/>
    </source>
</evidence>
<evidence type="ECO:0000256" key="8">
    <source>
        <dbReference type="ARBA" id="ARBA00023015"/>
    </source>
</evidence>
<evidence type="ECO:0000256" key="11">
    <source>
        <dbReference type="ARBA" id="ARBA00023242"/>
    </source>
</evidence>